<evidence type="ECO:0000256" key="2">
    <source>
        <dbReference type="ARBA" id="ARBA00004496"/>
    </source>
</evidence>
<dbReference type="Gene3D" id="3.40.50.1820">
    <property type="entry name" value="alpha/beta hydrolase"/>
    <property type="match status" value="1"/>
</dbReference>
<evidence type="ECO:0000256" key="1">
    <source>
        <dbReference type="ARBA" id="ARBA00001585"/>
    </source>
</evidence>
<organism evidence="11">
    <name type="scientific">freshwater metagenome</name>
    <dbReference type="NCBI Taxonomy" id="449393"/>
    <lineage>
        <taxon>unclassified sequences</taxon>
        <taxon>metagenomes</taxon>
        <taxon>ecological metagenomes</taxon>
    </lineage>
</organism>
<dbReference type="PRINTS" id="PR00793">
    <property type="entry name" value="PROAMNOPTASE"/>
</dbReference>
<evidence type="ECO:0000256" key="9">
    <source>
        <dbReference type="ARBA" id="ARBA00029605"/>
    </source>
</evidence>
<dbReference type="PANTHER" id="PTHR43722:SF1">
    <property type="entry name" value="PROLINE IMINOPEPTIDASE"/>
    <property type="match status" value="1"/>
</dbReference>
<evidence type="ECO:0000256" key="7">
    <source>
        <dbReference type="ARBA" id="ARBA00022670"/>
    </source>
</evidence>
<proteinExistence type="inferred from homology"/>
<sequence length="316" mass="34940">MSVHAAGVPEPFDAGMLDVDDGHVLYYEQLGRPDGVPVIYLHGGPGSGCVLGARTPFDLERHRAVLLDQRAAGRSTPYAGDDGVNWAAIDMNHHVADIEQLRAHLSIDKWIVFGLSWGSVLGLAYAERHPDRVTAVVVAAVSTGTSADIDWLTVHAGRFFPAEWHEFRDYIPIELRGMRLVDAYNELLMHPDPAVHEPAAVAWCRWEDAHVATTPGAVPNPRFEDARFRLAFARQVTHCWRHDSWLSDDEIVRGAHRLIGIPGWLIHGRLDVSSPLDAPWRIHQAWPGSELIVVDDGGHGGTTMMSHCRRVLADLG</sequence>
<dbReference type="PIRSF" id="PIRSF006431">
    <property type="entry name" value="Pept_S33"/>
    <property type="match status" value="1"/>
</dbReference>
<dbReference type="EC" id="3.4.11.5" evidence="4"/>
<dbReference type="EMBL" id="CAFBLP010000024">
    <property type="protein sequence ID" value="CAB4877364.1"/>
    <property type="molecule type" value="Genomic_DNA"/>
</dbReference>
<evidence type="ECO:0000256" key="8">
    <source>
        <dbReference type="ARBA" id="ARBA00022801"/>
    </source>
</evidence>
<keyword evidence="8" id="KW-0378">Hydrolase</keyword>
<comment type="subcellular location">
    <subcellularLocation>
        <location evidence="2">Cytoplasm</location>
    </subcellularLocation>
</comment>
<dbReference type="SUPFAM" id="SSF53474">
    <property type="entry name" value="alpha/beta-Hydrolases"/>
    <property type="match status" value="1"/>
</dbReference>
<dbReference type="PANTHER" id="PTHR43722">
    <property type="entry name" value="PROLINE IMINOPEPTIDASE"/>
    <property type="match status" value="1"/>
</dbReference>
<evidence type="ECO:0000313" key="11">
    <source>
        <dbReference type="EMBL" id="CAB4877364.1"/>
    </source>
</evidence>
<feature type="domain" description="AB hydrolase-1" evidence="10">
    <location>
        <begin position="37"/>
        <end position="299"/>
    </location>
</feature>
<evidence type="ECO:0000256" key="4">
    <source>
        <dbReference type="ARBA" id="ARBA00012568"/>
    </source>
</evidence>
<keyword evidence="6" id="KW-0963">Cytoplasm</keyword>
<dbReference type="InterPro" id="IPR029058">
    <property type="entry name" value="AB_hydrolase_fold"/>
</dbReference>
<dbReference type="InterPro" id="IPR000073">
    <property type="entry name" value="AB_hydrolase_1"/>
</dbReference>
<evidence type="ECO:0000256" key="6">
    <source>
        <dbReference type="ARBA" id="ARBA00022490"/>
    </source>
</evidence>
<name>A0A6J7E9A6_9ZZZZ</name>
<dbReference type="InterPro" id="IPR005944">
    <property type="entry name" value="Pro_iminopeptidase"/>
</dbReference>
<dbReference type="AlphaFoldDB" id="A0A6J7E9A6"/>
<evidence type="ECO:0000256" key="5">
    <source>
        <dbReference type="ARBA" id="ARBA00022438"/>
    </source>
</evidence>
<comment type="similarity">
    <text evidence="3">Belongs to the peptidase S33 family.</text>
</comment>
<evidence type="ECO:0000259" key="10">
    <source>
        <dbReference type="Pfam" id="PF00561"/>
    </source>
</evidence>
<protein>
    <recommendedName>
        <fullName evidence="4">prolyl aminopeptidase</fullName>
        <ecNumber evidence="4">3.4.11.5</ecNumber>
    </recommendedName>
    <alternativeName>
        <fullName evidence="9">Prolyl aminopeptidase</fullName>
    </alternativeName>
</protein>
<dbReference type="InterPro" id="IPR002410">
    <property type="entry name" value="Peptidase_S33"/>
</dbReference>
<reference evidence="11" key="1">
    <citation type="submission" date="2020-05" db="EMBL/GenBank/DDBJ databases">
        <authorList>
            <person name="Chiriac C."/>
            <person name="Salcher M."/>
            <person name="Ghai R."/>
            <person name="Kavagutti S V."/>
        </authorList>
    </citation>
    <scope>NUCLEOTIDE SEQUENCE</scope>
</reference>
<dbReference type="GO" id="GO:0005737">
    <property type="term" value="C:cytoplasm"/>
    <property type="evidence" value="ECO:0007669"/>
    <property type="project" value="UniProtKB-SubCell"/>
</dbReference>
<accession>A0A6J7E9A6</accession>
<keyword evidence="7" id="KW-0645">Protease</keyword>
<gene>
    <name evidence="11" type="ORF">UFOPK3376_01201</name>
</gene>
<comment type="catalytic activity">
    <reaction evidence="1">
        <text>Release of N-terminal proline from a peptide.</text>
        <dbReference type="EC" id="3.4.11.5"/>
    </reaction>
</comment>
<dbReference type="GO" id="GO:0006508">
    <property type="term" value="P:proteolysis"/>
    <property type="evidence" value="ECO:0007669"/>
    <property type="project" value="UniProtKB-KW"/>
</dbReference>
<dbReference type="Pfam" id="PF00561">
    <property type="entry name" value="Abhydrolase_1"/>
    <property type="match status" value="1"/>
</dbReference>
<dbReference type="GO" id="GO:0004177">
    <property type="term" value="F:aminopeptidase activity"/>
    <property type="evidence" value="ECO:0007669"/>
    <property type="project" value="UniProtKB-KW"/>
</dbReference>
<evidence type="ECO:0000256" key="3">
    <source>
        <dbReference type="ARBA" id="ARBA00010088"/>
    </source>
</evidence>
<dbReference type="NCBIfam" id="TIGR01249">
    <property type="entry name" value="pro_imino_pep_1"/>
    <property type="match status" value="1"/>
</dbReference>
<keyword evidence="5" id="KW-0031">Aminopeptidase</keyword>